<reference evidence="4" key="1">
    <citation type="submission" date="2016-05" db="EMBL/GenBank/DDBJ databases">
        <title>Comparative genomics of biotechnologically important yeasts.</title>
        <authorList>
            <consortium name="DOE Joint Genome Institute"/>
            <person name="Riley R."/>
            <person name="Haridas S."/>
            <person name="Wolfe K.H."/>
            <person name="Lopes M.R."/>
            <person name="Hittinger C.T."/>
            <person name="Goker M."/>
            <person name="Salamov A."/>
            <person name="Wisecaver J."/>
            <person name="Long T.M."/>
            <person name="Aerts A.L."/>
            <person name="Barry K."/>
            <person name="Choi C."/>
            <person name="Clum A."/>
            <person name="Coughlan A.Y."/>
            <person name="Deshpande S."/>
            <person name="Douglass A.P."/>
            <person name="Hanson S.J."/>
            <person name="Klenk H.-P."/>
            <person name="Labutti K."/>
            <person name="Lapidus A."/>
            <person name="Lindquist E."/>
            <person name="Lipzen A."/>
            <person name="Meier-Kolthoff J.P."/>
            <person name="Ohm R.A."/>
            <person name="Otillar R.P."/>
            <person name="Pangilinan J."/>
            <person name="Peng Y."/>
            <person name="Rokas A."/>
            <person name="Rosa C.A."/>
            <person name="Scheuner C."/>
            <person name="Sibirny A.A."/>
            <person name="Slot J.C."/>
            <person name="Stielow J.B."/>
            <person name="Sun H."/>
            <person name="Kurtzman C.P."/>
            <person name="Blackwell M."/>
            <person name="Grigoriev I.V."/>
            <person name="Jeffries T.W."/>
        </authorList>
    </citation>
    <scope>NUCLEOTIDE SEQUENCE [LARGE SCALE GENOMIC DNA]</scope>
    <source>
        <strain evidence="4">NRRL Y-1933</strain>
    </source>
</reference>
<feature type="compositionally biased region" description="Acidic residues" evidence="1">
    <location>
        <begin position="72"/>
        <end position="100"/>
    </location>
</feature>
<gene>
    <name evidence="3" type="ORF">HYPBUDRAFT_138531</name>
</gene>
<evidence type="ECO:0000313" key="4">
    <source>
        <dbReference type="Proteomes" id="UP000095085"/>
    </source>
</evidence>
<accession>A0A1E4RLZ9</accession>
<evidence type="ECO:0000313" key="3">
    <source>
        <dbReference type="EMBL" id="ODV68211.1"/>
    </source>
</evidence>
<dbReference type="EMBL" id="KV454540">
    <property type="protein sequence ID" value="ODV68211.1"/>
    <property type="molecule type" value="Genomic_DNA"/>
</dbReference>
<keyword evidence="4" id="KW-1185">Reference proteome</keyword>
<keyword evidence="2" id="KW-0472">Membrane</keyword>
<keyword evidence="2" id="KW-0812">Transmembrane</keyword>
<dbReference type="AlphaFoldDB" id="A0A1E4RLZ9"/>
<dbReference type="Proteomes" id="UP000095085">
    <property type="component" value="Unassembled WGS sequence"/>
</dbReference>
<name>A0A1E4RLZ9_9ASCO</name>
<evidence type="ECO:0000256" key="1">
    <source>
        <dbReference type="SAM" id="MobiDB-lite"/>
    </source>
</evidence>
<dbReference type="PANTHER" id="PTHR41807">
    <property type="entry name" value="GLUTATHIONE TRANSFERASE 3"/>
    <property type="match status" value="1"/>
</dbReference>
<dbReference type="RefSeq" id="XP_020077278.1">
    <property type="nucleotide sequence ID" value="XM_020219680.1"/>
</dbReference>
<keyword evidence="2" id="KW-1133">Transmembrane helix</keyword>
<dbReference type="GeneID" id="30994230"/>
<dbReference type="PANTHER" id="PTHR41807:SF1">
    <property type="entry name" value="GLUTATHIONE TRANSFERASE 3"/>
    <property type="match status" value="1"/>
</dbReference>
<protein>
    <submittedName>
        <fullName evidence="3">Uncharacterized protein</fullName>
    </submittedName>
</protein>
<dbReference type="InterPro" id="IPR038872">
    <property type="entry name" value="Put_GTT3"/>
</dbReference>
<organism evidence="3 4">
    <name type="scientific">Hyphopichia burtonii NRRL Y-1933</name>
    <dbReference type="NCBI Taxonomy" id="984485"/>
    <lineage>
        <taxon>Eukaryota</taxon>
        <taxon>Fungi</taxon>
        <taxon>Dikarya</taxon>
        <taxon>Ascomycota</taxon>
        <taxon>Saccharomycotina</taxon>
        <taxon>Pichiomycetes</taxon>
        <taxon>Debaryomycetaceae</taxon>
        <taxon>Hyphopichia</taxon>
    </lineage>
</organism>
<evidence type="ECO:0000256" key="2">
    <source>
        <dbReference type="SAM" id="Phobius"/>
    </source>
</evidence>
<feature type="region of interest" description="Disordered" evidence="1">
    <location>
        <begin position="57"/>
        <end position="112"/>
    </location>
</feature>
<dbReference type="GO" id="GO:0016020">
    <property type="term" value="C:membrane"/>
    <property type="evidence" value="ECO:0007669"/>
    <property type="project" value="TreeGrafter"/>
</dbReference>
<feature type="transmembrane region" description="Helical" evidence="2">
    <location>
        <begin position="215"/>
        <end position="237"/>
    </location>
</feature>
<feature type="transmembrane region" description="Helical" evidence="2">
    <location>
        <begin position="157"/>
        <end position="175"/>
    </location>
</feature>
<sequence>MSDLNNFKKADLTSVARKVGIHVVSKDTKKILIEKISNYIEQNPTQAVETIKAIEQKHQDSTNSEQQTLVDEASDAEEVDTEEAEADEEDEEADEDDSADPDYNGPPPIDLKSKVIDPIIEFVEETKDKIYDFTDSVGITALEYSDELREKLSSTVTINYAELVFEVFYFFYTYVPLVPIKNNDSIHQVFKDNFDILNDLECEIPDFTALWDFDIASVFFNWGVYAVALPLLISYYVNFTRRSIVIGGLSDSDDEDDEFEDETDEIITRIYEYDPLVFALSKVIIFFFVIKNSSTLTTLSSYSGIFNALKNHFLIQLGLYGKFADGLGNFPIVIGLFSVVIAIYSQFENDF</sequence>
<dbReference type="OrthoDB" id="4034134at2759"/>
<feature type="transmembrane region" description="Helical" evidence="2">
    <location>
        <begin position="327"/>
        <end position="347"/>
    </location>
</feature>
<dbReference type="STRING" id="984485.A0A1E4RLZ9"/>
<proteinExistence type="predicted"/>